<name>A0A381YC20_9ZZZZ</name>
<dbReference type="InterPro" id="IPR006097">
    <property type="entry name" value="Glu/Leu/Phe/Val/Trp_DH_dimer"/>
</dbReference>
<keyword evidence="2" id="KW-0560">Oxidoreductase</keyword>
<organism evidence="4">
    <name type="scientific">marine metagenome</name>
    <dbReference type="NCBI Taxonomy" id="408172"/>
    <lineage>
        <taxon>unclassified sequences</taxon>
        <taxon>metagenomes</taxon>
        <taxon>ecological metagenomes</taxon>
    </lineage>
</organism>
<dbReference type="PANTHER" id="PTHR43571:SF1">
    <property type="entry name" value="NADP-SPECIFIC GLUTAMATE DEHYDROGENASE 1-RELATED"/>
    <property type="match status" value="1"/>
</dbReference>
<evidence type="ECO:0000313" key="4">
    <source>
        <dbReference type="EMBL" id="SVA74534.1"/>
    </source>
</evidence>
<sequence length="100" mass="11389">MKSVYDSVIARDPNQPEFHQAVEEVLDSLVPVVNAHPEYLPVVEAIVEAERIIQFRVPWYDDDGGLHINRGFRIQFNSAIGPYKGGLRFHPSVNQSILKF</sequence>
<comment type="similarity">
    <text evidence="1">Belongs to the Glu/Leu/Phe/Val dehydrogenases family.</text>
</comment>
<dbReference type="Gene3D" id="3.40.50.10860">
    <property type="entry name" value="Leucine Dehydrogenase, chain A, domain 1"/>
    <property type="match status" value="1"/>
</dbReference>
<gene>
    <name evidence="4" type="ORF">METZ01_LOCUS127388</name>
</gene>
<dbReference type="PANTHER" id="PTHR43571">
    <property type="entry name" value="NADP-SPECIFIC GLUTAMATE DEHYDROGENASE 1-RELATED"/>
    <property type="match status" value="1"/>
</dbReference>
<dbReference type="InterPro" id="IPR046346">
    <property type="entry name" value="Aminoacid_DH-like_N_sf"/>
</dbReference>
<evidence type="ECO:0000256" key="1">
    <source>
        <dbReference type="ARBA" id="ARBA00006382"/>
    </source>
</evidence>
<dbReference type="GO" id="GO:0006537">
    <property type="term" value="P:glutamate biosynthetic process"/>
    <property type="evidence" value="ECO:0007669"/>
    <property type="project" value="TreeGrafter"/>
</dbReference>
<dbReference type="InterPro" id="IPR050724">
    <property type="entry name" value="Glu_Leu_Phe_Val_DH"/>
</dbReference>
<dbReference type="EMBL" id="UINC01017864">
    <property type="protein sequence ID" value="SVA74534.1"/>
    <property type="molecule type" value="Genomic_DNA"/>
</dbReference>
<protein>
    <recommendedName>
        <fullName evidence="3">Glutamate/phenylalanine/leucine/valine/L-tryptophan dehydrogenase dimerisation domain-containing protein</fullName>
    </recommendedName>
</protein>
<proteinExistence type="inferred from homology"/>
<feature type="domain" description="Glutamate/phenylalanine/leucine/valine/L-tryptophan dehydrogenase dimerisation" evidence="3">
    <location>
        <begin position="50"/>
        <end position="99"/>
    </location>
</feature>
<reference evidence="4" key="1">
    <citation type="submission" date="2018-05" db="EMBL/GenBank/DDBJ databases">
        <authorList>
            <person name="Lanie J.A."/>
            <person name="Ng W.-L."/>
            <person name="Kazmierczak K.M."/>
            <person name="Andrzejewski T.M."/>
            <person name="Davidsen T.M."/>
            <person name="Wayne K.J."/>
            <person name="Tettelin H."/>
            <person name="Glass J.I."/>
            <person name="Rusch D."/>
            <person name="Podicherti R."/>
            <person name="Tsui H.-C.T."/>
            <person name="Winkler M.E."/>
        </authorList>
    </citation>
    <scope>NUCLEOTIDE SEQUENCE</scope>
</reference>
<feature type="non-terminal residue" evidence="4">
    <location>
        <position position="100"/>
    </location>
</feature>
<dbReference type="AlphaFoldDB" id="A0A381YC20"/>
<dbReference type="GO" id="GO:0005829">
    <property type="term" value="C:cytosol"/>
    <property type="evidence" value="ECO:0007669"/>
    <property type="project" value="TreeGrafter"/>
</dbReference>
<accession>A0A381YC20</accession>
<dbReference type="SUPFAM" id="SSF53223">
    <property type="entry name" value="Aminoacid dehydrogenase-like, N-terminal domain"/>
    <property type="match status" value="1"/>
</dbReference>
<dbReference type="Gene3D" id="1.10.285.10">
    <property type="entry name" value="Glutamate Dehydrogenase, chain A, domain 3"/>
    <property type="match status" value="1"/>
</dbReference>
<evidence type="ECO:0000256" key="2">
    <source>
        <dbReference type="ARBA" id="ARBA00023002"/>
    </source>
</evidence>
<dbReference type="Pfam" id="PF02812">
    <property type="entry name" value="ELFV_dehydrog_N"/>
    <property type="match status" value="1"/>
</dbReference>
<evidence type="ECO:0000259" key="3">
    <source>
        <dbReference type="Pfam" id="PF02812"/>
    </source>
</evidence>
<dbReference type="GO" id="GO:0004354">
    <property type="term" value="F:glutamate dehydrogenase (NADP+) activity"/>
    <property type="evidence" value="ECO:0007669"/>
    <property type="project" value="TreeGrafter"/>
</dbReference>